<evidence type="ECO:0000256" key="7">
    <source>
        <dbReference type="ARBA" id="ARBA00023136"/>
    </source>
</evidence>
<evidence type="ECO:0000256" key="3">
    <source>
        <dbReference type="ARBA" id="ARBA00022448"/>
    </source>
</evidence>
<feature type="transmembrane region" description="Helical" evidence="8">
    <location>
        <begin position="12"/>
        <end position="32"/>
    </location>
</feature>
<comment type="similarity">
    <text evidence="2">Belongs to the AmiS/UreI family.</text>
</comment>
<dbReference type="EMBL" id="JAVIKH010000002">
    <property type="protein sequence ID" value="MDX8335247.1"/>
    <property type="molecule type" value="Genomic_DNA"/>
</dbReference>
<protein>
    <submittedName>
        <fullName evidence="9">AmiS/UreI family transporter</fullName>
    </submittedName>
</protein>
<evidence type="ECO:0000256" key="6">
    <source>
        <dbReference type="ARBA" id="ARBA00022989"/>
    </source>
</evidence>
<keyword evidence="10" id="KW-1185">Reference proteome</keyword>
<feature type="transmembrane region" description="Helical" evidence="8">
    <location>
        <begin position="90"/>
        <end position="110"/>
    </location>
</feature>
<evidence type="ECO:0000256" key="4">
    <source>
        <dbReference type="ARBA" id="ARBA00022475"/>
    </source>
</evidence>
<dbReference type="InterPro" id="IPR038523">
    <property type="entry name" value="AmiSUreI_transpt_sf"/>
</dbReference>
<keyword evidence="7 8" id="KW-0472">Membrane</keyword>
<evidence type="ECO:0000256" key="5">
    <source>
        <dbReference type="ARBA" id="ARBA00022692"/>
    </source>
</evidence>
<evidence type="ECO:0000313" key="9">
    <source>
        <dbReference type="EMBL" id="MDX8335247.1"/>
    </source>
</evidence>
<feature type="transmembrane region" description="Helical" evidence="8">
    <location>
        <begin position="62"/>
        <end position="84"/>
    </location>
</feature>
<feature type="transmembrane region" description="Helical" evidence="8">
    <location>
        <begin position="117"/>
        <end position="134"/>
    </location>
</feature>
<sequence length="168" mass="18711">MEKVKGGENMLGVALLFVGIVLISNGLCRLYNVDGKAQSVMNIFTGGITLILNVVSITRGDYYSGATGLLFTFTYLYVAINGIFDLNPIPYGWFSLFVAINTLPAGYLSLKSDWRMSVIWWLWGILWLTGWIETVPKKNLGKFTPVLAIFEGIVTAWIPGFLMLIGMW</sequence>
<gene>
    <name evidence="9" type="ORF">RFV38_01860</name>
</gene>
<feature type="transmembrane region" description="Helical" evidence="8">
    <location>
        <begin position="38"/>
        <end position="55"/>
    </location>
</feature>
<evidence type="ECO:0000313" key="10">
    <source>
        <dbReference type="Proteomes" id="UP001279681"/>
    </source>
</evidence>
<evidence type="ECO:0000256" key="2">
    <source>
        <dbReference type="ARBA" id="ARBA00010068"/>
    </source>
</evidence>
<accession>A0ABU4W6U8</accession>
<keyword evidence="4" id="KW-1003">Cell membrane</keyword>
<dbReference type="Proteomes" id="UP001279681">
    <property type="component" value="Unassembled WGS sequence"/>
</dbReference>
<comment type="caution">
    <text evidence="9">The sequence shown here is derived from an EMBL/GenBank/DDBJ whole genome shotgun (WGS) entry which is preliminary data.</text>
</comment>
<evidence type="ECO:0000256" key="1">
    <source>
        <dbReference type="ARBA" id="ARBA00004651"/>
    </source>
</evidence>
<name>A0ABU4W6U8_9FUSO</name>
<dbReference type="InterPro" id="IPR003211">
    <property type="entry name" value="AmiSUreI_transpt"/>
</dbReference>
<evidence type="ECO:0000256" key="8">
    <source>
        <dbReference type="SAM" id="Phobius"/>
    </source>
</evidence>
<organism evidence="9 10">
    <name type="scientific">Candidatus Cetobacterium colombiensis</name>
    <dbReference type="NCBI Taxonomy" id="3073100"/>
    <lineage>
        <taxon>Bacteria</taxon>
        <taxon>Fusobacteriati</taxon>
        <taxon>Fusobacteriota</taxon>
        <taxon>Fusobacteriia</taxon>
        <taxon>Fusobacteriales</taxon>
        <taxon>Fusobacteriaceae</taxon>
        <taxon>Cetobacterium</taxon>
    </lineage>
</organism>
<keyword evidence="5 8" id="KW-0812">Transmembrane</keyword>
<keyword evidence="6 8" id="KW-1133">Transmembrane helix</keyword>
<dbReference type="CDD" id="cd13428">
    <property type="entry name" value="UreI_AmiS"/>
    <property type="match status" value="1"/>
</dbReference>
<dbReference type="Gene3D" id="1.25.40.600">
    <property type="match status" value="1"/>
</dbReference>
<reference evidence="10" key="1">
    <citation type="submission" date="2023-07" db="EMBL/GenBank/DDBJ databases">
        <authorList>
            <person name="Colorado M.A."/>
            <person name="Villamil L.M."/>
            <person name="Melo J.F."/>
            <person name="Rodriguez J.A."/>
            <person name="Ruiz R.Y."/>
        </authorList>
    </citation>
    <scope>NUCLEOTIDE SEQUENCE [LARGE SCALE GENOMIC DNA]</scope>
    <source>
        <strain evidence="10">C33</strain>
    </source>
</reference>
<proteinExistence type="inferred from homology"/>
<feature type="transmembrane region" description="Helical" evidence="8">
    <location>
        <begin position="146"/>
        <end position="165"/>
    </location>
</feature>
<dbReference type="Pfam" id="PF02293">
    <property type="entry name" value="AmiS_UreI"/>
    <property type="match status" value="1"/>
</dbReference>
<dbReference type="RefSeq" id="WP_320312659.1">
    <property type="nucleotide sequence ID" value="NZ_JAVIKH010000002.1"/>
</dbReference>
<keyword evidence="3" id="KW-0813">Transport</keyword>
<comment type="subcellular location">
    <subcellularLocation>
        <location evidence="1">Cell membrane</location>
        <topology evidence="1">Multi-pass membrane protein</topology>
    </subcellularLocation>
</comment>